<keyword evidence="3" id="KW-1185">Reference proteome</keyword>
<evidence type="ECO:0000313" key="3">
    <source>
        <dbReference type="Proteomes" id="UP000030854"/>
    </source>
</evidence>
<evidence type="ECO:0000256" key="1">
    <source>
        <dbReference type="SAM" id="MobiDB-lite"/>
    </source>
</evidence>
<organism evidence="2 3">
    <name type="scientific">Uncinula necator</name>
    <name type="common">Grape powdery mildew</name>
    <dbReference type="NCBI Taxonomy" id="52586"/>
    <lineage>
        <taxon>Eukaryota</taxon>
        <taxon>Fungi</taxon>
        <taxon>Dikarya</taxon>
        <taxon>Ascomycota</taxon>
        <taxon>Pezizomycotina</taxon>
        <taxon>Leotiomycetes</taxon>
        <taxon>Erysiphales</taxon>
        <taxon>Erysiphaceae</taxon>
        <taxon>Erysiphe</taxon>
    </lineage>
</organism>
<dbReference type="EMBL" id="JNVN01002230">
    <property type="protein sequence ID" value="KHJ32237.1"/>
    <property type="molecule type" value="Genomic_DNA"/>
</dbReference>
<feature type="region of interest" description="Disordered" evidence="1">
    <location>
        <begin position="414"/>
        <end position="489"/>
    </location>
</feature>
<dbReference type="STRING" id="52586.A0A0B1P0R0"/>
<gene>
    <name evidence="2" type="ORF">EV44_g2137</name>
</gene>
<sequence>MLKHKPSIKMAHGSVEIPATNVSPRGGATYSQEELGEILEYEKILQFRDTILAGRHPRVRIQTHSQLRSIQPDFKSNSHLLAHTGPSSSSNMTETMPVVNEGQINQSTSSSANIFSASRPTMSRNLEINPVLLEKSDDLIKAEIQLQRQRLERGLREQVEHQRHAARILLQNSEQLPDFDILEALAKAFEIVPHVSIADNESSSTYGSSGSKSFDENTFYSSLNESPIPSISPEDQRNFCNQNMASAINRFSSIENLRDVTYEPATSNVPPRRIENYGAMDNGLNPPLPTSVKPKERQLENNMTHYDTSYKENFVERERPVITRLDPREAGNTAMRKETNLFEYPMGKTSDSYQRYPKQGFYNEPTPAQFRNHNLPLVAPQPERVSPLPIASDSLILGAINGRHPSQVSALRHLPAFSSADTSPRNKLNEKKRDKKKRKVKDTSTPDSPYIKTEPKSPSLHIPFPSYKRQRSQYDSEPNYERPRPASNIQLQERMADTSRWPFRPQEQGMPYDSVGYDSRYGHNESTNVPQRISSAIPIRRPYSPQYFTPYLPSETRPRAVSNLVGGRHFEDRDYISEPITRNSVRPNLDSERARSPLHHNTQPGPLRKYLVDEKSGQYFYFSPTSIAGDPIASKVRYHDEDVAYERVPKRVVSNRVPNENYDSDNYLRYRRSPISNTYQMPIDNYENDNYLRQRRSPLPSAYRRVMTQPEYLTSPIPNQRSSRQRGYSVYPTLASTHVEEHDSYRVAQDYML</sequence>
<name>A0A0B1P0R0_UNCNE</name>
<dbReference type="Proteomes" id="UP000030854">
    <property type="component" value="Unassembled WGS sequence"/>
</dbReference>
<evidence type="ECO:0000313" key="2">
    <source>
        <dbReference type="EMBL" id="KHJ32237.1"/>
    </source>
</evidence>
<dbReference type="AlphaFoldDB" id="A0A0B1P0R0"/>
<dbReference type="HOGENOM" id="CLU_013199_0_0_1"/>
<proteinExistence type="predicted"/>
<accession>A0A0B1P0R0</accession>
<comment type="caution">
    <text evidence="2">The sequence shown here is derived from an EMBL/GenBank/DDBJ whole genome shotgun (WGS) entry which is preliminary data.</text>
</comment>
<protein>
    <submittedName>
        <fullName evidence="2">Uncharacterized protein</fullName>
    </submittedName>
</protein>
<reference evidence="2 3" key="1">
    <citation type="journal article" date="2014" name="BMC Genomics">
        <title>Adaptive genomic structural variation in the grape powdery mildew pathogen, Erysiphe necator.</title>
        <authorList>
            <person name="Jones L."/>
            <person name="Riaz S."/>
            <person name="Morales-Cruz A."/>
            <person name="Amrine K.C."/>
            <person name="McGuire B."/>
            <person name="Gubler W.D."/>
            <person name="Walker M.A."/>
            <person name="Cantu D."/>
        </authorList>
    </citation>
    <scope>NUCLEOTIDE SEQUENCE [LARGE SCALE GENOMIC DNA]</scope>
    <source>
        <strain evidence="3">c</strain>
    </source>
</reference>